<dbReference type="Pfam" id="PF00440">
    <property type="entry name" value="TetR_N"/>
    <property type="match status" value="1"/>
</dbReference>
<feature type="domain" description="HTH tetR-type" evidence="6">
    <location>
        <begin position="38"/>
        <end position="98"/>
    </location>
</feature>
<keyword evidence="3" id="KW-0804">Transcription</keyword>
<gene>
    <name evidence="7" type="ORF">FHS28_003005</name>
</gene>
<dbReference type="PANTHER" id="PTHR30055:SF234">
    <property type="entry name" value="HTH-TYPE TRANSCRIPTIONAL REGULATOR BETI"/>
    <property type="match status" value="1"/>
</dbReference>
<feature type="region of interest" description="Disordered" evidence="5">
    <location>
        <begin position="1"/>
        <end position="38"/>
    </location>
</feature>
<keyword evidence="2 4" id="KW-0238">DNA-binding</keyword>
<dbReference type="RefSeq" id="WP_088451846.1">
    <property type="nucleotide sequence ID" value="NZ_JACHXO010000005.1"/>
</dbReference>
<evidence type="ECO:0000256" key="4">
    <source>
        <dbReference type="PROSITE-ProRule" id="PRU00335"/>
    </source>
</evidence>
<evidence type="ECO:0000256" key="5">
    <source>
        <dbReference type="SAM" id="MobiDB-lite"/>
    </source>
</evidence>
<dbReference type="EMBL" id="JACHXO010000005">
    <property type="protein sequence ID" value="MBB3195599.1"/>
    <property type="molecule type" value="Genomic_DNA"/>
</dbReference>
<dbReference type="InterPro" id="IPR001647">
    <property type="entry name" value="HTH_TetR"/>
</dbReference>
<proteinExistence type="predicted"/>
<dbReference type="InterPro" id="IPR036271">
    <property type="entry name" value="Tet_transcr_reg_TetR-rel_C_sf"/>
</dbReference>
<dbReference type="PRINTS" id="PR00455">
    <property type="entry name" value="HTHTETR"/>
</dbReference>
<evidence type="ECO:0000313" key="7">
    <source>
        <dbReference type="EMBL" id="MBB3195599.1"/>
    </source>
</evidence>
<dbReference type="InterPro" id="IPR009057">
    <property type="entry name" value="Homeodomain-like_sf"/>
</dbReference>
<dbReference type="Proteomes" id="UP000574369">
    <property type="component" value="Unassembled WGS sequence"/>
</dbReference>
<organism evidence="7 8">
    <name type="scientific">Roseateles terrae</name>
    <dbReference type="NCBI Taxonomy" id="431060"/>
    <lineage>
        <taxon>Bacteria</taxon>
        <taxon>Pseudomonadati</taxon>
        <taxon>Pseudomonadota</taxon>
        <taxon>Betaproteobacteria</taxon>
        <taxon>Burkholderiales</taxon>
        <taxon>Sphaerotilaceae</taxon>
        <taxon>Roseateles</taxon>
    </lineage>
</organism>
<name>A0ABR6GWH0_9BURK</name>
<reference evidence="7 8" key="1">
    <citation type="submission" date="2020-08" db="EMBL/GenBank/DDBJ databases">
        <title>Genomic Encyclopedia of Type Strains, Phase III (KMG-III): the genomes of soil and plant-associated and newly described type strains.</title>
        <authorList>
            <person name="Whitman W."/>
        </authorList>
    </citation>
    <scope>NUCLEOTIDE SEQUENCE [LARGE SCALE GENOMIC DNA]</scope>
    <source>
        <strain evidence="7 8">CECT 7247</strain>
    </source>
</reference>
<sequence length="232" mass="25103">MSAAPLTPGGPAPSVPSAPSTRSPRSARSRGRPCSQAVQGADALLRTARGIFARRGYDATSVRDIARQAGVDAALIAHHFGSKEALWRAVVEHIATTIDPLLLLAGELRTRADLSPRQRVEQALLSFMDRVFEDPDIGMFFSTAATEEGERLNLLVDRMVKPFHAVFLPLMDDAMAAGELRACDPALMFSMLTHGISKTVAYAHVMRAVSSLPDDPAKFKAELQKVVWTLLA</sequence>
<evidence type="ECO:0000256" key="3">
    <source>
        <dbReference type="ARBA" id="ARBA00023163"/>
    </source>
</evidence>
<dbReference type="Gene3D" id="1.10.357.10">
    <property type="entry name" value="Tetracycline Repressor, domain 2"/>
    <property type="match status" value="1"/>
</dbReference>
<evidence type="ECO:0000256" key="2">
    <source>
        <dbReference type="ARBA" id="ARBA00023125"/>
    </source>
</evidence>
<keyword evidence="1" id="KW-0805">Transcription regulation</keyword>
<comment type="caution">
    <text evidence="7">The sequence shown here is derived from an EMBL/GenBank/DDBJ whole genome shotgun (WGS) entry which is preliminary data.</text>
</comment>
<dbReference type="PROSITE" id="PS50977">
    <property type="entry name" value="HTH_TETR_2"/>
    <property type="match status" value="1"/>
</dbReference>
<evidence type="ECO:0000256" key="1">
    <source>
        <dbReference type="ARBA" id="ARBA00023015"/>
    </source>
</evidence>
<keyword evidence="8" id="KW-1185">Reference proteome</keyword>
<protein>
    <submittedName>
        <fullName evidence="7">AcrR family transcriptional regulator</fullName>
    </submittedName>
</protein>
<evidence type="ECO:0000313" key="8">
    <source>
        <dbReference type="Proteomes" id="UP000574369"/>
    </source>
</evidence>
<evidence type="ECO:0000259" key="6">
    <source>
        <dbReference type="PROSITE" id="PS50977"/>
    </source>
</evidence>
<accession>A0ABR6GWH0</accession>
<feature type="DNA-binding region" description="H-T-H motif" evidence="4">
    <location>
        <begin position="61"/>
        <end position="80"/>
    </location>
</feature>
<dbReference type="SUPFAM" id="SSF48498">
    <property type="entry name" value="Tetracyclin repressor-like, C-terminal domain"/>
    <property type="match status" value="1"/>
</dbReference>
<dbReference type="InterPro" id="IPR050109">
    <property type="entry name" value="HTH-type_TetR-like_transc_reg"/>
</dbReference>
<dbReference type="SUPFAM" id="SSF46689">
    <property type="entry name" value="Homeodomain-like"/>
    <property type="match status" value="1"/>
</dbReference>
<dbReference type="PANTHER" id="PTHR30055">
    <property type="entry name" value="HTH-TYPE TRANSCRIPTIONAL REGULATOR RUTR"/>
    <property type="match status" value="1"/>
</dbReference>